<dbReference type="OrthoDB" id="931273at2"/>
<sequence length="211" mass="23016">MNQLQTGLHQQIPNLNDSANEHMTLLDFATNQAKTSSSPSAILCLDLLMAKGATIENADTLHRPSHFLAIDGEPALLEWFLKKGANPNAKDSPHGKPILFEALYLSSSDQYKATKIALLLAYGADPNATPPHDELAVDTSPLLYAADNELWDVCQLLLDKGADPAYKTHSGLTVQAVMNYKEKSYTEGGKTPPTELIMLKERINALLAKAY</sequence>
<organism evidence="3 4">
    <name type="scientific">Spirosoma telluris</name>
    <dbReference type="NCBI Taxonomy" id="2183553"/>
    <lineage>
        <taxon>Bacteria</taxon>
        <taxon>Pseudomonadati</taxon>
        <taxon>Bacteroidota</taxon>
        <taxon>Cytophagia</taxon>
        <taxon>Cytophagales</taxon>
        <taxon>Cytophagaceae</taxon>
        <taxon>Spirosoma</taxon>
    </lineage>
</organism>
<dbReference type="PANTHER" id="PTHR24189:SF50">
    <property type="entry name" value="ANKYRIN REPEAT AND SOCS BOX PROTEIN 2"/>
    <property type="match status" value="1"/>
</dbReference>
<dbReference type="EMBL" id="QLII01000001">
    <property type="protein sequence ID" value="RAI75211.1"/>
    <property type="molecule type" value="Genomic_DNA"/>
</dbReference>
<dbReference type="RefSeq" id="WP_111343391.1">
    <property type="nucleotide sequence ID" value="NZ_QLII01000001.1"/>
</dbReference>
<dbReference type="InterPro" id="IPR050745">
    <property type="entry name" value="Multifunctional_regulatory"/>
</dbReference>
<evidence type="ECO:0000313" key="4">
    <source>
        <dbReference type="Proteomes" id="UP000249016"/>
    </source>
</evidence>
<evidence type="ECO:0000256" key="2">
    <source>
        <dbReference type="ARBA" id="ARBA00023043"/>
    </source>
</evidence>
<dbReference type="Gene3D" id="1.25.40.20">
    <property type="entry name" value="Ankyrin repeat-containing domain"/>
    <property type="match status" value="1"/>
</dbReference>
<keyword evidence="1" id="KW-0677">Repeat</keyword>
<evidence type="ECO:0000313" key="3">
    <source>
        <dbReference type="EMBL" id="RAI75211.1"/>
    </source>
</evidence>
<dbReference type="SUPFAM" id="SSF48403">
    <property type="entry name" value="Ankyrin repeat"/>
    <property type="match status" value="1"/>
</dbReference>
<accession>A0A327NIK5</accession>
<keyword evidence="2" id="KW-0040">ANK repeat</keyword>
<protein>
    <submittedName>
        <fullName evidence="3">Uncharacterized protein</fullName>
    </submittedName>
</protein>
<name>A0A327NIK5_9BACT</name>
<dbReference type="AlphaFoldDB" id="A0A327NIK5"/>
<dbReference type="Pfam" id="PF12796">
    <property type="entry name" value="Ank_2"/>
    <property type="match status" value="1"/>
</dbReference>
<dbReference type="PANTHER" id="PTHR24189">
    <property type="entry name" value="MYOTROPHIN"/>
    <property type="match status" value="1"/>
</dbReference>
<gene>
    <name evidence="3" type="ORF">HMF3257_15230</name>
</gene>
<keyword evidence="4" id="KW-1185">Reference proteome</keyword>
<dbReference type="InterPro" id="IPR002110">
    <property type="entry name" value="Ankyrin_rpt"/>
</dbReference>
<dbReference type="Proteomes" id="UP000249016">
    <property type="component" value="Unassembled WGS sequence"/>
</dbReference>
<evidence type="ECO:0000256" key="1">
    <source>
        <dbReference type="ARBA" id="ARBA00022737"/>
    </source>
</evidence>
<proteinExistence type="predicted"/>
<reference evidence="3 4" key="1">
    <citation type="submission" date="2018-06" db="EMBL/GenBank/DDBJ databases">
        <title>Spirosoma sp. HMF3257 Genome sequencing and assembly.</title>
        <authorList>
            <person name="Kang H."/>
            <person name="Cha I."/>
            <person name="Kim H."/>
            <person name="Kang J."/>
            <person name="Joh K."/>
        </authorList>
    </citation>
    <scope>NUCLEOTIDE SEQUENCE [LARGE SCALE GENOMIC DNA]</scope>
    <source>
        <strain evidence="3 4">HMF3257</strain>
    </source>
</reference>
<dbReference type="InterPro" id="IPR036770">
    <property type="entry name" value="Ankyrin_rpt-contain_sf"/>
</dbReference>
<comment type="caution">
    <text evidence="3">The sequence shown here is derived from an EMBL/GenBank/DDBJ whole genome shotgun (WGS) entry which is preliminary data.</text>
</comment>